<dbReference type="EMBL" id="NCKV01020515">
    <property type="protein sequence ID" value="RWS20042.1"/>
    <property type="molecule type" value="Genomic_DNA"/>
</dbReference>
<evidence type="ECO:0000256" key="4">
    <source>
        <dbReference type="ARBA" id="ARBA00022617"/>
    </source>
</evidence>
<comment type="similarity">
    <text evidence="3">Belongs to the cytochrome P450 family.</text>
</comment>
<evidence type="ECO:0000313" key="10">
    <source>
        <dbReference type="Proteomes" id="UP000288716"/>
    </source>
</evidence>
<dbReference type="GO" id="GO:0005506">
    <property type="term" value="F:iron ion binding"/>
    <property type="evidence" value="ECO:0007669"/>
    <property type="project" value="InterPro"/>
</dbReference>
<evidence type="ECO:0000256" key="7">
    <source>
        <dbReference type="ARBA" id="ARBA00023033"/>
    </source>
</evidence>
<keyword evidence="4" id="KW-0479">Metal-binding</keyword>
<evidence type="ECO:0000313" key="9">
    <source>
        <dbReference type="EMBL" id="RWS20042.1"/>
    </source>
</evidence>
<evidence type="ECO:0000256" key="3">
    <source>
        <dbReference type="ARBA" id="ARBA00010617"/>
    </source>
</evidence>
<evidence type="ECO:0000256" key="2">
    <source>
        <dbReference type="ARBA" id="ARBA00004586"/>
    </source>
</evidence>
<organism evidence="9 10">
    <name type="scientific">Leptotrombidium deliense</name>
    <dbReference type="NCBI Taxonomy" id="299467"/>
    <lineage>
        <taxon>Eukaryota</taxon>
        <taxon>Metazoa</taxon>
        <taxon>Ecdysozoa</taxon>
        <taxon>Arthropoda</taxon>
        <taxon>Chelicerata</taxon>
        <taxon>Arachnida</taxon>
        <taxon>Acari</taxon>
        <taxon>Acariformes</taxon>
        <taxon>Trombidiformes</taxon>
        <taxon>Prostigmata</taxon>
        <taxon>Anystina</taxon>
        <taxon>Parasitengona</taxon>
        <taxon>Trombiculoidea</taxon>
        <taxon>Trombiculidae</taxon>
        <taxon>Leptotrombidium</taxon>
    </lineage>
</organism>
<sequence>MGQLAKEYEINGHAGFISVNQVYLVVFKPSLMAEIFGKVHNKTEAFIVGKELLGSSLIFSDFNEWKVKRKQLKCLMPSKCLKEYIKIANVLVNELIGNVNLQSDENTATVIGIPHDAISKRDEYLKKIAVLKNKFPIMIALNLLVSLFSNYRIGTGKCLKTTLEEVQHFTKNAIAFRQKQLSQSLYDTILDNLSKIKEKDSSLSDDDILGEVDSLIPATLSGITVTLQWLILVVGNHPQVQQKLRTELMQVVGDRHREISIKDLSNLKYTDWVIKETLRLFPAVHTIIRRAETDFNFEGHRYAKNTVAALLVFESHRDKQTFENANEFIPERFEDTKLNSA</sequence>
<dbReference type="InterPro" id="IPR036396">
    <property type="entry name" value="Cyt_P450_sf"/>
</dbReference>
<evidence type="ECO:0000256" key="8">
    <source>
        <dbReference type="ARBA" id="ARBA00023136"/>
    </source>
</evidence>
<dbReference type="PANTHER" id="PTHR24291:SF189">
    <property type="entry name" value="CYTOCHROME P450 4C3-RELATED"/>
    <property type="match status" value="1"/>
</dbReference>
<evidence type="ECO:0000256" key="6">
    <source>
        <dbReference type="ARBA" id="ARBA00023004"/>
    </source>
</evidence>
<dbReference type="GO" id="GO:0004497">
    <property type="term" value="F:monooxygenase activity"/>
    <property type="evidence" value="ECO:0007669"/>
    <property type="project" value="UniProtKB-KW"/>
</dbReference>
<dbReference type="InterPro" id="IPR001128">
    <property type="entry name" value="Cyt_P450"/>
</dbReference>
<dbReference type="InterPro" id="IPR050196">
    <property type="entry name" value="Cytochrome_P450_Monoox"/>
</dbReference>
<dbReference type="PANTHER" id="PTHR24291">
    <property type="entry name" value="CYTOCHROME P450 FAMILY 4"/>
    <property type="match status" value="1"/>
</dbReference>
<dbReference type="PRINTS" id="PR00463">
    <property type="entry name" value="EP450I"/>
</dbReference>
<keyword evidence="10" id="KW-1185">Reference proteome</keyword>
<dbReference type="AlphaFoldDB" id="A0A443RXE3"/>
<dbReference type="Gene3D" id="1.10.630.10">
    <property type="entry name" value="Cytochrome P450"/>
    <property type="match status" value="1"/>
</dbReference>
<reference evidence="9 10" key="1">
    <citation type="journal article" date="2018" name="Gigascience">
        <title>Genomes of trombidid mites reveal novel predicted allergens and laterally-transferred genes associated with secondary metabolism.</title>
        <authorList>
            <person name="Dong X."/>
            <person name="Chaisiri K."/>
            <person name="Xia D."/>
            <person name="Armstrong S.D."/>
            <person name="Fang Y."/>
            <person name="Donnelly M.J."/>
            <person name="Kadowaki T."/>
            <person name="McGarry J.W."/>
            <person name="Darby A.C."/>
            <person name="Makepeace B.L."/>
        </authorList>
    </citation>
    <scope>NUCLEOTIDE SEQUENCE [LARGE SCALE GENOMIC DNA]</scope>
    <source>
        <strain evidence="9">UoL-UT</strain>
    </source>
</reference>
<keyword evidence="4" id="KW-0349">Heme</keyword>
<name>A0A443RXE3_9ACAR</name>
<dbReference type="VEuPathDB" id="VectorBase:LDEU011998"/>
<keyword evidence="7" id="KW-0503">Monooxygenase</keyword>
<dbReference type="Proteomes" id="UP000288716">
    <property type="component" value="Unassembled WGS sequence"/>
</dbReference>
<keyword evidence="7" id="KW-0560">Oxidoreductase</keyword>
<keyword evidence="8" id="KW-0472">Membrane</keyword>
<comment type="caution">
    <text evidence="9">The sequence shown here is derived from an EMBL/GenBank/DDBJ whole genome shotgun (WGS) entry which is preliminary data.</text>
</comment>
<dbReference type="GO" id="GO:0016705">
    <property type="term" value="F:oxidoreductase activity, acting on paired donors, with incorporation or reduction of molecular oxygen"/>
    <property type="evidence" value="ECO:0007669"/>
    <property type="project" value="InterPro"/>
</dbReference>
<dbReference type="InterPro" id="IPR002401">
    <property type="entry name" value="Cyt_P450_E_grp-I"/>
</dbReference>
<feature type="non-terminal residue" evidence="9">
    <location>
        <position position="341"/>
    </location>
</feature>
<proteinExistence type="inferred from homology"/>
<protein>
    <submittedName>
        <fullName evidence="9">Cytochrome P450-like protein</fullName>
    </submittedName>
</protein>
<dbReference type="Pfam" id="PF00067">
    <property type="entry name" value="p450"/>
    <property type="match status" value="1"/>
</dbReference>
<gene>
    <name evidence="9" type="ORF">B4U80_10439</name>
</gene>
<dbReference type="OrthoDB" id="1372046at2759"/>
<evidence type="ECO:0000256" key="1">
    <source>
        <dbReference type="ARBA" id="ARBA00001971"/>
    </source>
</evidence>
<evidence type="ECO:0000256" key="5">
    <source>
        <dbReference type="ARBA" id="ARBA00022824"/>
    </source>
</evidence>
<dbReference type="GO" id="GO:0005789">
    <property type="term" value="C:endoplasmic reticulum membrane"/>
    <property type="evidence" value="ECO:0007669"/>
    <property type="project" value="UniProtKB-SubCell"/>
</dbReference>
<comment type="cofactor">
    <cofactor evidence="1">
        <name>heme</name>
        <dbReference type="ChEBI" id="CHEBI:30413"/>
    </cofactor>
</comment>
<keyword evidence="6" id="KW-0408">Iron</keyword>
<keyword evidence="5" id="KW-0256">Endoplasmic reticulum</keyword>
<dbReference type="SUPFAM" id="SSF48264">
    <property type="entry name" value="Cytochrome P450"/>
    <property type="match status" value="1"/>
</dbReference>
<dbReference type="STRING" id="299467.A0A443RXE3"/>
<comment type="subcellular location">
    <subcellularLocation>
        <location evidence="2">Endoplasmic reticulum membrane</location>
    </subcellularLocation>
</comment>
<accession>A0A443RXE3</accession>
<dbReference type="GO" id="GO:0020037">
    <property type="term" value="F:heme binding"/>
    <property type="evidence" value="ECO:0007669"/>
    <property type="project" value="InterPro"/>
</dbReference>